<accession>A0A0V0YV69</accession>
<evidence type="ECO:0000313" key="1">
    <source>
        <dbReference type="EMBL" id="KRY04029.1"/>
    </source>
</evidence>
<dbReference type="EMBL" id="JYDI01005977">
    <property type="protein sequence ID" value="KRY04029.1"/>
    <property type="molecule type" value="Genomic_DNA"/>
</dbReference>
<name>A0A0V0YV69_TRIBR</name>
<dbReference type="Proteomes" id="UP000054653">
    <property type="component" value="Unassembled WGS sequence"/>
</dbReference>
<keyword evidence="2" id="KW-1185">Reference proteome</keyword>
<dbReference type="AlphaFoldDB" id="A0A0V0YV69"/>
<sequence>MTTQDRNFVETKQSFAYSFSQKNAPESYSVWLPV</sequence>
<comment type="caution">
    <text evidence="1">The sequence shown here is derived from an EMBL/GenBank/DDBJ whole genome shotgun (WGS) entry which is preliminary data.</text>
</comment>
<organism evidence="1 2">
    <name type="scientific">Trichinella britovi</name>
    <name type="common">Parasitic roundworm</name>
    <dbReference type="NCBI Taxonomy" id="45882"/>
    <lineage>
        <taxon>Eukaryota</taxon>
        <taxon>Metazoa</taxon>
        <taxon>Ecdysozoa</taxon>
        <taxon>Nematoda</taxon>
        <taxon>Enoplea</taxon>
        <taxon>Dorylaimia</taxon>
        <taxon>Trichinellida</taxon>
        <taxon>Trichinellidae</taxon>
        <taxon>Trichinella</taxon>
    </lineage>
</organism>
<gene>
    <name evidence="1" type="ORF">T03_7549</name>
</gene>
<protein>
    <submittedName>
        <fullName evidence="1">Uncharacterized protein</fullName>
    </submittedName>
</protein>
<proteinExistence type="predicted"/>
<evidence type="ECO:0000313" key="2">
    <source>
        <dbReference type="Proteomes" id="UP000054653"/>
    </source>
</evidence>
<reference evidence="1 2" key="1">
    <citation type="submission" date="2015-01" db="EMBL/GenBank/DDBJ databases">
        <title>Evolution of Trichinella species and genotypes.</title>
        <authorList>
            <person name="Korhonen P.K."/>
            <person name="Edoardo P."/>
            <person name="Giuseppe L.R."/>
            <person name="Gasser R.B."/>
        </authorList>
    </citation>
    <scope>NUCLEOTIDE SEQUENCE [LARGE SCALE GENOMIC DNA]</scope>
    <source>
        <strain evidence="1">ISS120</strain>
    </source>
</reference>